<evidence type="ECO:0008006" key="3">
    <source>
        <dbReference type="Google" id="ProtNLM"/>
    </source>
</evidence>
<evidence type="ECO:0000313" key="1">
    <source>
        <dbReference type="EMBL" id="KAL0563587.1"/>
    </source>
</evidence>
<comment type="caution">
    <text evidence="1">The sequence shown here is derived from an EMBL/GenBank/DDBJ whole genome shotgun (WGS) entry which is preliminary data.</text>
</comment>
<evidence type="ECO:0000313" key="2">
    <source>
        <dbReference type="Proteomes" id="UP001465976"/>
    </source>
</evidence>
<dbReference type="Pfam" id="PF06966">
    <property type="entry name" value="DUF1295"/>
    <property type="match status" value="1"/>
</dbReference>
<dbReference type="Gene3D" id="1.20.120.1630">
    <property type="match status" value="1"/>
</dbReference>
<accession>A0ABR3EL33</accession>
<reference evidence="1 2" key="1">
    <citation type="submission" date="2024-02" db="EMBL/GenBank/DDBJ databases">
        <title>A draft genome for the cacao thread blight pathogen Marasmius crinis-equi.</title>
        <authorList>
            <person name="Cohen S.P."/>
            <person name="Baruah I.K."/>
            <person name="Amoako-Attah I."/>
            <person name="Bukari Y."/>
            <person name="Meinhardt L.W."/>
            <person name="Bailey B.A."/>
        </authorList>
    </citation>
    <scope>NUCLEOTIDE SEQUENCE [LARGE SCALE GENOMIC DNA]</scope>
    <source>
        <strain evidence="1 2">GH-76</strain>
    </source>
</reference>
<dbReference type="InterPro" id="IPR010721">
    <property type="entry name" value="UstE-like"/>
</dbReference>
<name>A0ABR3EL33_9AGAR</name>
<dbReference type="Proteomes" id="UP001465976">
    <property type="component" value="Unassembled WGS sequence"/>
</dbReference>
<dbReference type="EMBL" id="JBAHYK010003372">
    <property type="protein sequence ID" value="KAL0563587.1"/>
    <property type="molecule type" value="Genomic_DNA"/>
</dbReference>
<gene>
    <name evidence="1" type="ORF">V5O48_018478</name>
</gene>
<protein>
    <recommendedName>
        <fullName evidence="3">Steroid 5-alpha reductase C-terminal domain-containing protein</fullName>
    </recommendedName>
</protein>
<keyword evidence="2" id="KW-1185">Reference proteome</keyword>
<sequence>MSSPQPPRKHTHPFINRSRKNRTFFNGLVFALSRLADVPLQYQILAYGLGTPLINALGSDTILSYPPSATHQGALTSFLGLSSYRTLLLSMSAGAALKHAAWAARIQQAETTPTQALGIALLNSFPSTLSRNSLFVTGIALEWVSEEQRKEFKDDPRNTGKVFSGGLFGRARHINYGGYMLWRAGFAVAAGGWKWGATVAALFGLFFEINAIPELDEYCTNRVGNKAFCFEL</sequence>
<proteinExistence type="predicted"/>
<organism evidence="1 2">
    <name type="scientific">Marasmius crinis-equi</name>
    <dbReference type="NCBI Taxonomy" id="585013"/>
    <lineage>
        <taxon>Eukaryota</taxon>
        <taxon>Fungi</taxon>
        <taxon>Dikarya</taxon>
        <taxon>Basidiomycota</taxon>
        <taxon>Agaricomycotina</taxon>
        <taxon>Agaricomycetes</taxon>
        <taxon>Agaricomycetidae</taxon>
        <taxon>Agaricales</taxon>
        <taxon>Marasmiineae</taxon>
        <taxon>Marasmiaceae</taxon>
        <taxon>Marasmius</taxon>
    </lineage>
</organism>